<organism evidence="1 2">
    <name type="scientific">Fibrisoma montanum</name>
    <dbReference type="NCBI Taxonomy" id="2305895"/>
    <lineage>
        <taxon>Bacteria</taxon>
        <taxon>Pseudomonadati</taxon>
        <taxon>Bacteroidota</taxon>
        <taxon>Cytophagia</taxon>
        <taxon>Cytophagales</taxon>
        <taxon>Spirosomataceae</taxon>
        <taxon>Fibrisoma</taxon>
    </lineage>
</organism>
<keyword evidence="2" id="KW-1185">Reference proteome</keyword>
<proteinExistence type="predicted"/>
<dbReference type="EMBL" id="QXED01000006">
    <property type="protein sequence ID" value="RIV20412.1"/>
    <property type="molecule type" value="Genomic_DNA"/>
</dbReference>
<dbReference type="AlphaFoldDB" id="A0A418M3R0"/>
<reference evidence="1 2" key="1">
    <citation type="submission" date="2018-08" db="EMBL/GenBank/DDBJ databases">
        <title>Fibrisoma montanum sp. nov., isolated from Danxia mountain soil.</title>
        <authorList>
            <person name="Huang Y."/>
        </authorList>
    </citation>
    <scope>NUCLEOTIDE SEQUENCE [LARGE SCALE GENOMIC DNA]</scope>
    <source>
        <strain evidence="1 2">HYT19</strain>
    </source>
</reference>
<dbReference type="RefSeq" id="WP_119669579.1">
    <property type="nucleotide sequence ID" value="NZ_QXED01000006.1"/>
</dbReference>
<name>A0A418M3R0_9BACT</name>
<comment type="caution">
    <text evidence="1">The sequence shown here is derived from an EMBL/GenBank/DDBJ whole genome shotgun (WGS) entry which is preliminary data.</text>
</comment>
<protein>
    <submittedName>
        <fullName evidence="1">Uncharacterized protein</fullName>
    </submittedName>
</protein>
<dbReference type="Proteomes" id="UP000283523">
    <property type="component" value="Unassembled WGS sequence"/>
</dbReference>
<evidence type="ECO:0000313" key="1">
    <source>
        <dbReference type="EMBL" id="RIV20412.1"/>
    </source>
</evidence>
<evidence type="ECO:0000313" key="2">
    <source>
        <dbReference type="Proteomes" id="UP000283523"/>
    </source>
</evidence>
<accession>A0A418M3R0</accession>
<sequence length="223" mass="25766">MKGRIFLNTGLFPNGHALTKFDWTARLIPGAGLFFDFDIQSEAYCSDYDGNFEDEDHLLWESKGMWANSGACWISSTDEWETGFLVGNSVEPFTFERLGNASYCPDPLEGYWENEDRSFAAYILDHDFVCGHTIEFEKQESGLYAINWTGKVALSNEGDFEFKYNFLVKASEVKFDGVRFPARMTLDEAREELNRYVVNIDEFTVKNYQADTRYFPEPRFVPL</sequence>
<gene>
    <name evidence="1" type="ORF">DYU11_20405</name>
</gene>
<dbReference type="OrthoDB" id="3727885at2"/>